<keyword evidence="3" id="KW-1185">Reference proteome</keyword>
<feature type="domain" description="SprT-like" evidence="1">
    <location>
        <begin position="1"/>
        <end position="34"/>
    </location>
</feature>
<reference evidence="2 3" key="1">
    <citation type="journal article" date="2019" name="Int. J. Syst. Evol. Microbiol.">
        <title>The Global Catalogue of Microorganisms (GCM) 10K type strain sequencing project: providing services to taxonomists for standard genome sequencing and annotation.</title>
        <authorList>
            <consortium name="The Broad Institute Genomics Platform"/>
            <consortium name="The Broad Institute Genome Sequencing Center for Infectious Disease"/>
            <person name="Wu L."/>
            <person name="Ma J."/>
        </authorList>
    </citation>
    <scope>NUCLEOTIDE SEQUENCE [LARGE SCALE GENOMIC DNA]</scope>
    <source>
        <strain evidence="2 3">JCM 17504</strain>
    </source>
</reference>
<dbReference type="Proteomes" id="UP001501729">
    <property type="component" value="Unassembled WGS sequence"/>
</dbReference>
<protein>
    <recommendedName>
        <fullName evidence="1">SprT-like domain-containing protein</fullName>
    </recommendedName>
</protein>
<dbReference type="AlphaFoldDB" id="A0AAV3UNG2"/>
<organism evidence="2 3">
    <name type="scientific">Haladaptatus pallidirubidus</name>
    <dbReference type="NCBI Taxonomy" id="1008152"/>
    <lineage>
        <taxon>Archaea</taxon>
        <taxon>Methanobacteriati</taxon>
        <taxon>Methanobacteriota</taxon>
        <taxon>Stenosarchaea group</taxon>
        <taxon>Halobacteria</taxon>
        <taxon>Halobacteriales</taxon>
        <taxon>Haladaptataceae</taxon>
        <taxon>Haladaptatus</taxon>
    </lineage>
</organism>
<gene>
    <name evidence="2" type="ORF">GCM10025751_45130</name>
</gene>
<evidence type="ECO:0000313" key="3">
    <source>
        <dbReference type="Proteomes" id="UP001501729"/>
    </source>
</evidence>
<dbReference type="GO" id="GO:0006950">
    <property type="term" value="P:response to stress"/>
    <property type="evidence" value="ECO:0007669"/>
    <property type="project" value="UniProtKB-ARBA"/>
</dbReference>
<evidence type="ECO:0000313" key="2">
    <source>
        <dbReference type="EMBL" id="GAA5060224.1"/>
    </source>
</evidence>
<comment type="caution">
    <text evidence="2">The sequence shown here is derived from an EMBL/GenBank/DDBJ whole genome shotgun (WGS) entry which is preliminary data.</text>
</comment>
<name>A0AAV3UNG2_9EURY</name>
<proteinExistence type="predicted"/>
<sequence length="86" mass="10263">MCHELIHAWQYHEFGEADHGRTFTRWTDTLDTTQHCERFTSPNWWVICEDCDGRLARYRRSKVVKHPEKYSCGDCDGSLRVEEVTE</sequence>
<dbReference type="Pfam" id="PF10263">
    <property type="entry name" value="SprT-like"/>
    <property type="match status" value="1"/>
</dbReference>
<accession>A0AAV3UNG2</accession>
<dbReference type="EMBL" id="BAABKX010000018">
    <property type="protein sequence ID" value="GAA5060224.1"/>
    <property type="molecule type" value="Genomic_DNA"/>
</dbReference>
<dbReference type="InterPro" id="IPR006640">
    <property type="entry name" value="SprT-like_domain"/>
</dbReference>
<evidence type="ECO:0000259" key="1">
    <source>
        <dbReference type="Pfam" id="PF10263"/>
    </source>
</evidence>